<dbReference type="PANTHER" id="PTHR43033">
    <property type="entry name" value="TRNA(ILE)-LYSIDINE SYNTHASE-RELATED"/>
    <property type="match status" value="1"/>
</dbReference>
<evidence type="ECO:0000256" key="7">
    <source>
        <dbReference type="ARBA" id="ARBA00022840"/>
    </source>
</evidence>
<dbReference type="InterPro" id="IPR011063">
    <property type="entry name" value="TilS/TtcA_N"/>
</dbReference>
<dbReference type="InterPro" id="IPR033690">
    <property type="entry name" value="Adenylat_kinase_CS"/>
</dbReference>
<proteinExistence type="inferred from homology"/>
<protein>
    <recommendedName>
        <fullName evidence="1">tRNA(Ile)-lysidine synthetase</fullName>
        <ecNumber evidence="1">6.3.4.19</ecNumber>
    </recommendedName>
</protein>
<dbReference type="CDD" id="cd01428">
    <property type="entry name" value="ADK"/>
    <property type="match status" value="1"/>
</dbReference>
<dbReference type="NCBIfam" id="NF011102">
    <property type="entry name" value="PRK14529.1"/>
    <property type="match status" value="1"/>
</dbReference>
<dbReference type="Gene3D" id="3.40.50.620">
    <property type="entry name" value="HUPs"/>
    <property type="match status" value="1"/>
</dbReference>
<keyword evidence="4" id="KW-0819">tRNA processing</keyword>
<dbReference type="GO" id="GO:0005524">
    <property type="term" value="F:ATP binding"/>
    <property type="evidence" value="ECO:0007669"/>
    <property type="project" value="UniProtKB-KW"/>
</dbReference>
<keyword evidence="2" id="KW-0436">Ligase</keyword>
<dbReference type="GO" id="GO:0008033">
    <property type="term" value="P:tRNA processing"/>
    <property type="evidence" value="ECO:0007669"/>
    <property type="project" value="UniProtKB-KW"/>
</dbReference>
<organism evidence="10">
    <name type="scientific">hydrocarbon metagenome</name>
    <dbReference type="NCBI Taxonomy" id="938273"/>
    <lineage>
        <taxon>unclassified sequences</taxon>
        <taxon>metagenomes</taxon>
        <taxon>ecological metagenomes</taxon>
    </lineage>
</organism>
<evidence type="ECO:0000256" key="4">
    <source>
        <dbReference type="ARBA" id="ARBA00022694"/>
    </source>
</evidence>
<dbReference type="Pfam" id="PF00406">
    <property type="entry name" value="ADK"/>
    <property type="match status" value="1"/>
</dbReference>
<dbReference type="HAMAP" id="MF_01161">
    <property type="entry name" value="tRNA_Ile_lys_synt"/>
    <property type="match status" value="1"/>
</dbReference>
<dbReference type="EC" id="6.3.4.19" evidence="1"/>
<dbReference type="GO" id="GO:0019205">
    <property type="term" value="F:nucleobase-containing compound kinase activity"/>
    <property type="evidence" value="ECO:0007669"/>
    <property type="project" value="InterPro"/>
</dbReference>
<evidence type="ECO:0000256" key="6">
    <source>
        <dbReference type="ARBA" id="ARBA00022777"/>
    </source>
</evidence>
<gene>
    <name evidence="10" type="ORF">ASZ90_001990</name>
</gene>
<dbReference type="PRINTS" id="PR00094">
    <property type="entry name" value="ADENYLTKNASE"/>
</dbReference>
<comment type="caution">
    <text evidence="10">The sequence shown here is derived from an EMBL/GenBank/DDBJ whole genome shotgun (WGS) entry which is preliminary data.</text>
</comment>
<dbReference type="EMBL" id="LNQE01000256">
    <property type="protein sequence ID" value="KUG28145.1"/>
    <property type="molecule type" value="Genomic_DNA"/>
</dbReference>
<dbReference type="InterPro" id="IPR014729">
    <property type="entry name" value="Rossmann-like_a/b/a_fold"/>
</dbReference>
<evidence type="ECO:0000313" key="10">
    <source>
        <dbReference type="EMBL" id="KUG28145.1"/>
    </source>
</evidence>
<dbReference type="GO" id="GO:0032267">
    <property type="term" value="F:tRNA(Ile)-lysidine synthase activity"/>
    <property type="evidence" value="ECO:0007669"/>
    <property type="project" value="UniProtKB-EC"/>
</dbReference>
<reference evidence="10" key="1">
    <citation type="journal article" date="2015" name="Proc. Natl. Acad. Sci. U.S.A.">
        <title>Networks of energetic and metabolic interactions define dynamics in microbial communities.</title>
        <authorList>
            <person name="Embree M."/>
            <person name="Liu J.K."/>
            <person name="Al-Bassam M.M."/>
            <person name="Zengler K."/>
        </authorList>
    </citation>
    <scope>NUCLEOTIDE SEQUENCE</scope>
</reference>
<keyword evidence="7" id="KW-0067">ATP-binding</keyword>
<evidence type="ECO:0000256" key="2">
    <source>
        <dbReference type="ARBA" id="ARBA00022598"/>
    </source>
</evidence>
<evidence type="ECO:0000256" key="1">
    <source>
        <dbReference type="ARBA" id="ARBA00013267"/>
    </source>
</evidence>
<dbReference type="Gene3D" id="3.40.50.300">
    <property type="entry name" value="P-loop containing nucleotide triphosphate hydrolases"/>
    <property type="match status" value="1"/>
</dbReference>
<keyword evidence="6 10" id="KW-0418">Kinase</keyword>
<dbReference type="InterPro" id="IPR012795">
    <property type="entry name" value="tRNA_Ile_lys_synt_N"/>
</dbReference>
<dbReference type="HAMAP" id="MF_00235">
    <property type="entry name" value="Adenylate_kinase_Adk"/>
    <property type="match status" value="1"/>
</dbReference>
<evidence type="ECO:0000256" key="5">
    <source>
        <dbReference type="ARBA" id="ARBA00022741"/>
    </source>
</evidence>
<dbReference type="PANTHER" id="PTHR43033:SF1">
    <property type="entry name" value="TRNA(ILE)-LYSIDINE SYNTHASE-RELATED"/>
    <property type="match status" value="1"/>
</dbReference>
<comment type="catalytic activity">
    <reaction evidence="8">
        <text>cytidine(34) in tRNA(Ile2) + L-lysine + ATP = lysidine(34) in tRNA(Ile2) + AMP + diphosphate + H(+)</text>
        <dbReference type="Rhea" id="RHEA:43744"/>
        <dbReference type="Rhea" id="RHEA-COMP:10625"/>
        <dbReference type="Rhea" id="RHEA-COMP:10670"/>
        <dbReference type="ChEBI" id="CHEBI:15378"/>
        <dbReference type="ChEBI" id="CHEBI:30616"/>
        <dbReference type="ChEBI" id="CHEBI:32551"/>
        <dbReference type="ChEBI" id="CHEBI:33019"/>
        <dbReference type="ChEBI" id="CHEBI:82748"/>
        <dbReference type="ChEBI" id="CHEBI:83665"/>
        <dbReference type="ChEBI" id="CHEBI:456215"/>
        <dbReference type="EC" id="6.3.4.19"/>
    </reaction>
</comment>
<dbReference type="InterPro" id="IPR027417">
    <property type="entry name" value="P-loop_NTPase"/>
</dbReference>
<dbReference type="CDD" id="cd01992">
    <property type="entry name" value="TilS_N"/>
    <property type="match status" value="1"/>
</dbReference>
<dbReference type="InterPro" id="IPR000850">
    <property type="entry name" value="Adenylat/UMP-CMP_kin"/>
</dbReference>
<feature type="domain" description="tRNA(Ile)-lysidine/2-thiocytidine synthase N-terminal" evidence="9">
    <location>
        <begin position="47"/>
        <end position="226"/>
    </location>
</feature>
<dbReference type="PROSITE" id="PS00113">
    <property type="entry name" value="ADENYLATE_KINASE"/>
    <property type="match status" value="1"/>
</dbReference>
<dbReference type="InterPro" id="IPR012094">
    <property type="entry name" value="tRNA_Ile_lys_synt"/>
</dbReference>
<dbReference type="AlphaFoldDB" id="A0A0W8G521"/>
<keyword evidence="3 10" id="KW-0808">Transferase</keyword>
<keyword evidence="5" id="KW-0547">Nucleotide-binding</keyword>
<dbReference type="SUPFAM" id="SSF52540">
    <property type="entry name" value="P-loop containing nucleoside triphosphate hydrolases"/>
    <property type="match status" value="1"/>
</dbReference>
<dbReference type="NCBIfam" id="TIGR02432">
    <property type="entry name" value="lysidine_TilS_N"/>
    <property type="match status" value="1"/>
</dbReference>
<evidence type="ECO:0000256" key="3">
    <source>
        <dbReference type="ARBA" id="ARBA00022679"/>
    </source>
</evidence>
<dbReference type="Pfam" id="PF01171">
    <property type="entry name" value="ATP_bind_3"/>
    <property type="match status" value="1"/>
</dbReference>
<sequence length="593" mass="63729">MGSRDMTPALSAPLPARLGDLSPARARLCLTVRAFLLETVPEISGGHVVVGVSGGPDSTALLAILRLLAPGLGLALTVAHLDHGLRAESADEARAVAALCRGLGLTCQTARASLPRPGSPGLEAASRKARYAFFETVRAQAGAGFIAVGHTQNDLAEDMLLRLVRGCGWPALGGMAAFDPRRRLVRPLLLTPRARLTGFLAEIGITAADDPSNADPAYRRNRIRHNVLPLLLAENPGFLDVAARLWRQADLDRQAFAADPVLKTGPQNAANGDILVSRKVLAGLTPARRIRLFKAVLDRLGPGESLTDTLFRLDRAVAAGRGGATFQFPGGKTARIFGANLRFRGRGALTDSDAGDRKRDCEILNEEASPVNILIFGPNGSGKGTQGSLVKKKYNQAHIESGAIFREHIGGGTELGKKAKEYIDKGELVPDDITIPMILSTLKDKGKDGWLLDGFPRNIVQAQKLWEALQAAGMKLDFVIEILLPRQIAKDRIMGRRLCANDANHPNNIFIDAIKPKGDECRVCGGALKTRSDDQDEDAINKRHDIYYDTTTGTLAAAYFYKDLAAKGQTKYIELNGEGSIDSIKETLLAKLS</sequence>
<evidence type="ECO:0000256" key="8">
    <source>
        <dbReference type="ARBA" id="ARBA00048539"/>
    </source>
</evidence>
<evidence type="ECO:0000259" key="9">
    <source>
        <dbReference type="Pfam" id="PF01171"/>
    </source>
</evidence>
<name>A0A0W8G521_9ZZZZ</name>
<dbReference type="SUPFAM" id="SSF52402">
    <property type="entry name" value="Adenine nucleotide alpha hydrolases-like"/>
    <property type="match status" value="1"/>
</dbReference>
<accession>A0A0W8G521</accession>